<evidence type="ECO:0000256" key="2">
    <source>
        <dbReference type="ARBA" id="ARBA00007104"/>
    </source>
</evidence>
<evidence type="ECO:0000256" key="9">
    <source>
        <dbReference type="SAM" id="Phobius"/>
    </source>
</evidence>
<keyword evidence="6 9" id="KW-1133">Transmembrane helix</keyword>
<evidence type="ECO:0000313" key="12">
    <source>
        <dbReference type="EMBL" id="KAI8035500.1"/>
    </source>
</evidence>
<feature type="signal peptide" evidence="10">
    <location>
        <begin position="1"/>
        <end position="24"/>
    </location>
</feature>
<dbReference type="Pfam" id="PF16062">
    <property type="entry name" value="MavL-like"/>
    <property type="match status" value="1"/>
</dbReference>
<gene>
    <name evidence="12" type="ORF">M5D96_011723</name>
</gene>
<feature type="chain" id="PRO_5040302250" description="GOLD domain-containing protein" evidence="10">
    <location>
        <begin position="25"/>
        <end position="644"/>
    </location>
</feature>
<keyword evidence="5 10" id="KW-0732">Signal</keyword>
<name>A0A9P9YEL0_9MUSC</name>
<keyword evidence="7 9" id="KW-0472">Membrane</keyword>
<protein>
    <recommendedName>
        <fullName evidence="11">GOLD domain-containing protein</fullName>
    </recommendedName>
</protein>
<keyword evidence="3" id="KW-0217">Developmental protein</keyword>
<dbReference type="SMART" id="SM01190">
    <property type="entry name" value="EMP24_GP25L"/>
    <property type="match status" value="1"/>
</dbReference>
<dbReference type="AlphaFoldDB" id="A0A9P9YEL0"/>
<sequence length="644" mass="72215">MEGTLAKVLLLVGSLLILCRSSHAFIVSVDAHNEECFFENVEGGTKFGVTFEVIDGGFLDVDIKISGPENHVMHESEKESSGKYTFVAPAKGTYTVCFNNERSSMTPKLVMFSIDVGEAPQRAPGAPGEEEVGHTKLEDMIRELSGTLTSVKHEQEYMHVRDKIHRSVNESTNARVVLWSTFEALVLVLMTVGQVYYLKRFFEVKRVFGIDTCRVKAQPADRSEQIRKQIASAYPVIHERTLLLYANFLEHKLKFGSDQEKSLYTNMTLVDFVQRLLAKRCVWFLGGGDYYHTMDGETGSGGFEEVGTPAEKHPLKLTSVLSYDEIKLSALLYVSTHSEFINTGRRENAGEVTQNKDTIEREGVIVGLIGARFERPDVMEYQDIMITKSQNTHTRGYGLRNSSSTDTATPAADLRRVWREFYGEPRDFIYGETPKNDDRFEKVPEGRFDHQVMRKRFGISFDTLLLEAQSRAEKIGKPAYIHVVGIGLGVWRATERQRQTFFEAFEERLHALGERLSHIGVVDFSWMHLTRVGSLYDGALFPVDKHPQGGIRIRSSKRNPADKLAEDMLLVVTYAWDGNALPGNEFWAGSLTGSGDPAAACSTLISELQNTHVNVDYMSGSNLHIASLEHGLLHVGDYAKCVTV</sequence>
<dbReference type="SUPFAM" id="SSF101576">
    <property type="entry name" value="Supernatant protein factor (SPF), C-terminal domain"/>
    <property type="match status" value="1"/>
</dbReference>
<dbReference type="GO" id="GO:0012505">
    <property type="term" value="C:endomembrane system"/>
    <property type="evidence" value="ECO:0007669"/>
    <property type="project" value="UniProtKB-SubCell"/>
</dbReference>
<dbReference type="InterPro" id="IPR015720">
    <property type="entry name" value="Emp24-like"/>
</dbReference>
<evidence type="ECO:0000259" key="11">
    <source>
        <dbReference type="PROSITE" id="PS50866"/>
    </source>
</evidence>
<dbReference type="Pfam" id="PF01105">
    <property type="entry name" value="EMP24_GP25L"/>
    <property type="match status" value="1"/>
</dbReference>
<dbReference type="EMBL" id="JAMKOV010000035">
    <property type="protein sequence ID" value="KAI8035500.1"/>
    <property type="molecule type" value="Genomic_DNA"/>
</dbReference>
<proteinExistence type="inferred from homology"/>
<evidence type="ECO:0000256" key="5">
    <source>
        <dbReference type="ARBA" id="ARBA00022729"/>
    </source>
</evidence>
<organism evidence="12 13">
    <name type="scientific">Drosophila gunungcola</name>
    <name type="common">fruit fly</name>
    <dbReference type="NCBI Taxonomy" id="103775"/>
    <lineage>
        <taxon>Eukaryota</taxon>
        <taxon>Metazoa</taxon>
        <taxon>Ecdysozoa</taxon>
        <taxon>Arthropoda</taxon>
        <taxon>Hexapoda</taxon>
        <taxon>Insecta</taxon>
        <taxon>Pterygota</taxon>
        <taxon>Neoptera</taxon>
        <taxon>Endopterygota</taxon>
        <taxon>Diptera</taxon>
        <taxon>Brachycera</taxon>
        <taxon>Muscomorpha</taxon>
        <taxon>Ephydroidea</taxon>
        <taxon>Drosophilidae</taxon>
        <taxon>Drosophila</taxon>
        <taxon>Sophophora</taxon>
    </lineage>
</organism>
<evidence type="ECO:0000313" key="13">
    <source>
        <dbReference type="Proteomes" id="UP001059596"/>
    </source>
</evidence>
<keyword evidence="4 9" id="KW-0812">Transmembrane</keyword>
<comment type="similarity">
    <text evidence="2">Belongs to the EMP24/GP25L family.</text>
</comment>
<dbReference type="InterPro" id="IPR032063">
    <property type="entry name" value="MavL-like"/>
</dbReference>
<evidence type="ECO:0000256" key="4">
    <source>
        <dbReference type="ARBA" id="ARBA00022692"/>
    </source>
</evidence>
<evidence type="ECO:0000256" key="6">
    <source>
        <dbReference type="ARBA" id="ARBA00022989"/>
    </source>
</evidence>
<feature type="transmembrane region" description="Helical" evidence="9">
    <location>
        <begin position="176"/>
        <end position="198"/>
    </location>
</feature>
<keyword evidence="13" id="KW-1185">Reference proteome</keyword>
<evidence type="ECO:0000256" key="10">
    <source>
        <dbReference type="SAM" id="SignalP"/>
    </source>
</evidence>
<comment type="subcellular location">
    <subcellularLocation>
        <location evidence="8">Endomembrane system</location>
        <topology evidence="8">Single-pass membrane protein</topology>
    </subcellularLocation>
    <subcellularLocation>
        <location evidence="1">Membrane</location>
        <topology evidence="1">Single-pass type I membrane protein</topology>
    </subcellularLocation>
</comment>
<dbReference type="PANTHER" id="PTHR22811">
    <property type="entry name" value="TRANSMEMBRANE EMP24 DOMAIN-CONTAINING PROTEIN"/>
    <property type="match status" value="1"/>
</dbReference>
<evidence type="ECO:0000256" key="1">
    <source>
        <dbReference type="ARBA" id="ARBA00004479"/>
    </source>
</evidence>
<dbReference type="PROSITE" id="PS50866">
    <property type="entry name" value="GOLD"/>
    <property type="match status" value="1"/>
</dbReference>
<reference evidence="12" key="1">
    <citation type="journal article" date="2023" name="Genome Biol. Evol.">
        <title>Long-read-based Genome Assembly of Drosophila gunungcola Reveals Fewer Chemosensory Genes in Flower-breeding Species.</title>
        <authorList>
            <person name="Negi A."/>
            <person name="Liao B.Y."/>
            <person name="Yeh S.D."/>
        </authorList>
    </citation>
    <scope>NUCLEOTIDE SEQUENCE</scope>
    <source>
        <strain evidence="12">Sukarami</strain>
    </source>
</reference>
<evidence type="ECO:0000256" key="3">
    <source>
        <dbReference type="ARBA" id="ARBA00022473"/>
    </source>
</evidence>
<comment type="caution">
    <text evidence="12">The sequence shown here is derived from an EMBL/GenBank/DDBJ whole genome shotgun (WGS) entry which is preliminary data.</text>
</comment>
<feature type="domain" description="GOLD" evidence="11">
    <location>
        <begin position="34"/>
        <end position="116"/>
    </location>
</feature>
<evidence type="ECO:0000256" key="7">
    <source>
        <dbReference type="ARBA" id="ARBA00023136"/>
    </source>
</evidence>
<dbReference type="GO" id="GO:0016020">
    <property type="term" value="C:membrane"/>
    <property type="evidence" value="ECO:0007669"/>
    <property type="project" value="UniProtKB-SubCell"/>
</dbReference>
<dbReference type="InterPro" id="IPR009038">
    <property type="entry name" value="GOLD_dom"/>
</dbReference>
<accession>A0A9P9YEL0</accession>
<dbReference type="Proteomes" id="UP001059596">
    <property type="component" value="Unassembled WGS sequence"/>
</dbReference>
<dbReference type="InterPro" id="IPR036598">
    <property type="entry name" value="GOLD_dom_sf"/>
</dbReference>
<evidence type="ECO:0000256" key="8">
    <source>
        <dbReference type="ARBA" id="ARBA00037847"/>
    </source>
</evidence>